<name>A0A9X3LG18_9BACL</name>
<protein>
    <submittedName>
        <fullName evidence="2">GNAT family N-acetyltransferase</fullName>
    </submittedName>
</protein>
<dbReference type="Gene3D" id="3.40.630.30">
    <property type="match status" value="1"/>
</dbReference>
<dbReference type="Proteomes" id="UP001152173">
    <property type="component" value="Unassembled WGS sequence"/>
</dbReference>
<dbReference type="InterPro" id="IPR013653">
    <property type="entry name" value="GCN5-like_dom"/>
</dbReference>
<dbReference type="InterPro" id="IPR016181">
    <property type="entry name" value="Acyl_CoA_acyltransferase"/>
</dbReference>
<feature type="domain" description="GCN5-related N-acetyltransferase Rv2170-like" evidence="1">
    <location>
        <begin position="216"/>
        <end position="275"/>
    </location>
</feature>
<gene>
    <name evidence="2" type="ORF">M9R32_06290</name>
</gene>
<dbReference type="AlphaFoldDB" id="A0A9X3LG18"/>
<dbReference type="GO" id="GO:0016747">
    <property type="term" value="F:acyltransferase activity, transferring groups other than amino-acyl groups"/>
    <property type="evidence" value="ECO:0007669"/>
    <property type="project" value="InterPro"/>
</dbReference>
<dbReference type="EMBL" id="JAMKBJ010000004">
    <property type="protein sequence ID" value="MCZ8536785.1"/>
    <property type="molecule type" value="Genomic_DNA"/>
</dbReference>
<evidence type="ECO:0000259" key="1">
    <source>
        <dbReference type="Pfam" id="PF08445"/>
    </source>
</evidence>
<dbReference type="Pfam" id="PF08445">
    <property type="entry name" value="FR47"/>
    <property type="match status" value="1"/>
</dbReference>
<evidence type="ECO:0000313" key="2">
    <source>
        <dbReference type="EMBL" id="MCZ8536785.1"/>
    </source>
</evidence>
<keyword evidence="3" id="KW-1185">Reference proteome</keyword>
<evidence type="ECO:0000313" key="3">
    <source>
        <dbReference type="Proteomes" id="UP001152173"/>
    </source>
</evidence>
<comment type="caution">
    <text evidence="2">The sequence shown here is derived from an EMBL/GenBank/DDBJ whole genome shotgun (WGS) entry which is preliminary data.</text>
</comment>
<proteinExistence type="predicted"/>
<sequence length="286" mass="33101">MKFKMFLNPQDFEDKAKPFLTENEDVYSLFYGVLQGIKAGRYENPFMATVEVDDQIVALFQMTPPHPLNLIVMDETKMEDIMTFAAKEIFKREIPVPSAVGVKHVVNAFSEKWQELTESRARVLMDQGLYRLDKVDQSLDKSSGSWRYARKDEAPLLAKWFKAFEQDTGLKNTPIEAINERVKQFLDDKEVFFWEDNGKVVSMMKKARPSDRGVTVSFVFTPHEERKKGYARTMVAAGSEELLKTYDFCVLYTDMLNPTSNKIYQEIGYRKIADSIHVEFVHEEGL</sequence>
<dbReference type="SUPFAM" id="SSF55729">
    <property type="entry name" value="Acyl-CoA N-acyltransferases (Nat)"/>
    <property type="match status" value="1"/>
</dbReference>
<reference evidence="2" key="1">
    <citation type="submission" date="2022-05" db="EMBL/GenBank/DDBJ databases">
        <authorList>
            <person name="Colautti A."/>
            <person name="Iacumin L."/>
        </authorList>
    </citation>
    <scope>NUCLEOTIDE SEQUENCE</scope>
    <source>
        <strain evidence="2">SK 55</strain>
    </source>
</reference>
<dbReference type="RefSeq" id="WP_269925883.1">
    <property type="nucleotide sequence ID" value="NZ_JAMKBJ010000004.1"/>
</dbReference>
<accession>A0A9X3LG18</accession>
<organism evidence="2 3">
    <name type="scientific">Paenisporosarcina quisquiliarum</name>
    <dbReference type="NCBI Taxonomy" id="365346"/>
    <lineage>
        <taxon>Bacteria</taxon>
        <taxon>Bacillati</taxon>
        <taxon>Bacillota</taxon>
        <taxon>Bacilli</taxon>
        <taxon>Bacillales</taxon>
        <taxon>Caryophanaceae</taxon>
        <taxon>Paenisporosarcina</taxon>
    </lineage>
</organism>